<dbReference type="EMBL" id="VDCQ01000061">
    <property type="protein sequence ID" value="TNJ62335.1"/>
    <property type="molecule type" value="Genomic_DNA"/>
</dbReference>
<evidence type="ECO:0000313" key="2">
    <source>
        <dbReference type="EMBL" id="TNJ62335.1"/>
    </source>
</evidence>
<comment type="caution">
    <text evidence="2">The sequence shown here is derived from an EMBL/GenBank/DDBJ whole genome shotgun (WGS) entry which is preliminary data.</text>
</comment>
<organism evidence="2 3">
    <name type="scientific">Paenibacillus hemerocallicola</name>
    <dbReference type="NCBI Taxonomy" id="1172614"/>
    <lineage>
        <taxon>Bacteria</taxon>
        <taxon>Bacillati</taxon>
        <taxon>Bacillota</taxon>
        <taxon>Bacilli</taxon>
        <taxon>Bacillales</taxon>
        <taxon>Paenibacillaceae</taxon>
        <taxon>Paenibacillus</taxon>
    </lineage>
</organism>
<evidence type="ECO:0000256" key="1">
    <source>
        <dbReference type="SAM" id="MobiDB-lite"/>
    </source>
</evidence>
<protein>
    <submittedName>
        <fullName evidence="2">Uncharacterized protein</fullName>
    </submittedName>
</protein>
<feature type="compositionally biased region" description="Basic and acidic residues" evidence="1">
    <location>
        <begin position="64"/>
        <end position="73"/>
    </location>
</feature>
<feature type="region of interest" description="Disordered" evidence="1">
    <location>
        <begin position="1"/>
        <end position="32"/>
    </location>
</feature>
<feature type="region of interest" description="Disordered" evidence="1">
    <location>
        <begin position="64"/>
        <end position="96"/>
    </location>
</feature>
<dbReference type="OrthoDB" id="2608012at2"/>
<accession>A0A5C4T0L1</accession>
<feature type="region of interest" description="Disordered" evidence="1">
    <location>
        <begin position="112"/>
        <end position="131"/>
    </location>
</feature>
<keyword evidence="3" id="KW-1185">Reference proteome</keyword>
<dbReference type="AlphaFoldDB" id="A0A5C4T0L1"/>
<proteinExistence type="predicted"/>
<dbReference type="Proteomes" id="UP000307943">
    <property type="component" value="Unassembled WGS sequence"/>
</dbReference>
<dbReference type="RefSeq" id="WP_139606164.1">
    <property type="nucleotide sequence ID" value="NZ_VDCQ01000061.1"/>
</dbReference>
<sequence length="147" mass="16741">MEHQLEIAADRPLPPLPSHLAQEVQEAPKKPKLSMKMLHELILELHRENRKLAERLDALEDRLSEQSAARREAAATTEMPELSLLPKSGADNPKPEWTSVAVTSLALGHRFDAPKPILPPRSERHPAQKKTFWSLFQPKVRTREIED</sequence>
<reference evidence="2 3" key="1">
    <citation type="submission" date="2019-05" db="EMBL/GenBank/DDBJ databases">
        <title>We sequenced the genome of Paenibacillus hemerocallicola KCTC 33185 for further insight into its adaptation and study the phylogeny of Paenibacillus.</title>
        <authorList>
            <person name="Narsing Rao M.P."/>
        </authorList>
    </citation>
    <scope>NUCLEOTIDE SEQUENCE [LARGE SCALE GENOMIC DNA]</scope>
    <source>
        <strain evidence="2 3">KCTC 33185</strain>
    </source>
</reference>
<gene>
    <name evidence="2" type="ORF">FE784_31090</name>
</gene>
<name>A0A5C4T0L1_9BACL</name>
<evidence type="ECO:0000313" key="3">
    <source>
        <dbReference type="Proteomes" id="UP000307943"/>
    </source>
</evidence>